<evidence type="ECO:0000313" key="1">
    <source>
        <dbReference type="EMBL" id="KAF6032265.1"/>
    </source>
</evidence>
<reference evidence="1" key="1">
    <citation type="submission" date="2020-06" db="EMBL/GenBank/DDBJ databases">
        <title>Draft genome of Bugula neritina, a colonial animal packing powerful symbionts and potential medicines.</title>
        <authorList>
            <person name="Rayko M."/>
        </authorList>
    </citation>
    <scope>NUCLEOTIDE SEQUENCE [LARGE SCALE GENOMIC DNA]</scope>
    <source>
        <strain evidence="1">Kwan_BN1</strain>
    </source>
</reference>
<name>A0A7J7K281_BUGNE</name>
<protein>
    <submittedName>
        <fullName evidence="1">Uncharacterized protein</fullName>
    </submittedName>
</protein>
<sequence length="87" mass="10512">MPFAYLLYIYFNLTDQVEDTQQHYEREKTRPEVEKSPRDRIQELEDELVTACAQLDQLKQEQKNIFHNAQENKCLVIEQAQVMHPRF</sequence>
<dbReference type="AlphaFoldDB" id="A0A7J7K281"/>
<comment type="caution">
    <text evidence="1">The sequence shown here is derived from an EMBL/GenBank/DDBJ whole genome shotgun (WGS) entry which is preliminary data.</text>
</comment>
<dbReference type="Proteomes" id="UP000593567">
    <property type="component" value="Unassembled WGS sequence"/>
</dbReference>
<gene>
    <name evidence="1" type="ORF">EB796_009426</name>
</gene>
<organism evidence="1 2">
    <name type="scientific">Bugula neritina</name>
    <name type="common">Brown bryozoan</name>
    <name type="synonym">Sertularia neritina</name>
    <dbReference type="NCBI Taxonomy" id="10212"/>
    <lineage>
        <taxon>Eukaryota</taxon>
        <taxon>Metazoa</taxon>
        <taxon>Spiralia</taxon>
        <taxon>Lophotrochozoa</taxon>
        <taxon>Bryozoa</taxon>
        <taxon>Gymnolaemata</taxon>
        <taxon>Cheilostomatida</taxon>
        <taxon>Flustrina</taxon>
        <taxon>Buguloidea</taxon>
        <taxon>Bugulidae</taxon>
        <taxon>Bugula</taxon>
    </lineage>
</organism>
<accession>A0A7J7K281</accession>
<dbReference type="EMBL" id="VXIV02001521">
    <property type="protein sequence ID" value="KAF6032265.1"/>
    <property type="molecule type" value="Genomic_DNA"/>
</dbReference>
<evidence type="ECO:0000313" key="2">
    <source>
        <dbReference type="Proteomes" id="UP000593567"/>
    </source>
</evidence>
<proteinExistence type="predicted"/>
<keyword evidence="2" id="KW-1185">Reference proteome</keyword>